<dbReference type="InterPro" id="IPR025836">
    <property type="entry name" value="Zn_knuckle_CX2CX4HX4C"/>
</dbReference>
<feature type="compositionally biased region" description="Polar residues" evidence="1">
    <location>
        <begin position="351"/>
        <end position="382"/>
    </location>
</feature>
<sequence>MVAIEANDHWHQLKKELFLSKRVFPFWVTGGDTLDRLSLSSVTFPPVCFRARVGEAVFSIQFHPLYALRVAQHYFDSASNLTFTSFPPWSTDLFIEEQDSDLLSSDDDEVPFARHGPTFETDPAHLALQRDFWILCVIGFILDYRKFSVSHLQHIIDAVWRIRGIVSIMVWVQLHGLPLEYQFPELPKRMGQMMSLLERVNWEDRIPRNIRFMRIKVRIDPWLPVIAGFMLRLDDGSQVWVQCKYERVHKLCVKCGLIGHTHRQCTHCMDNIELMLYRQRLRIQDLHQVQYRYDAMQPQFSNDLQTFHKRRWTIQVWFGHITQLAGHANPHHSSPDHPNPSTPNSSHSNHATYPTTTNHPKNNEPNTTSTQQPDTNHQTHNGDTYLHAAINLLTLNHPNIPYLGGNQTVPPTPANSLISSNSNSLHGETEHPLNNQAENTLHADIPHPLLNPSNSGTNVTSFATRPPCRPQFEASDSGTESDTIAIMFNLDSLNERRPEIVQAQTWMTGCIPESLDSFIESLVQRVNRKRFRFELGDSKQGLRLLNIPSQPGQHANPQETQQPINLDHNVKDLSPFELLTLGPRPPSPVISAPSPTLSTSLSCSEDLNPTDEEATKESSRKRIKKEIERFGRNIKQRLCCAIFEKEDNHARPPTTWYNMAKAGTSTFYVDSDAGLWEAGQ</sequence>
<dbReference type="PANTHER" id="PTHR31286:SF167">
    <property type="entry name" value="OS09G0268800 PROTEIN"/>
    <property type="match status" value="1"/>
</dbReference>
<feature type="compositionally biased region" description="Low complexity" evidence="1">
    <location>
        <begin position="415"/>
        <end position="425"/>
    </location>
</feature>
<dbReference type="Proteomes" id="UP000594261">
    <property type="component" value="Chromosome 2"/>
</dbReference>
<evidence type="ECO:0000259" key="2">
    <source>
        <dbReference type="Pfam" id="PF14392"/>
    </source>
</evidence>
<proteinExistence type="predicted"/>
<feature type="compositionally biased region" description="Low complexity" evidence="1">
    <location>
        <begin position="591"/>
        <end position="604"/>
    </location>
</feature>
<evidence type="ECO:0000256" key="1">
    <source>
        <dbReference type="SAM" id="MobiDB-lite"/>
    </source>
</evidence>
<feature type="region of interest" description="Disordered" evidence="1">
    <location>
        <begin position="449"/>
        <end position="479"/>
    </location>
</feature>
<evidence type="ECO:0000313" key="3">
    <source>
        <dbReference type="EnsemblPlants" id="QL02p049011:mrna"/>
    </source>
</evidence>
<feature type="compositionally biased region" description="Polar residues" evidence="1">
    <location>
        <begin position="451"/>
        <end position="463"/>
    </location>
</feature>
<reference evidence="3" key="2">
    <citation type="submission" date="2021-01" db="UniProtKB">
        <authorList>
            <consortium name="EnsemblPlants"/>
        </authorList>
    </citation>
    <scope>IDENTIFICATION</scope>
</reference>
<dbReference type="EnsemblPlants" id="QL02p049011:mrna">
    <property type="protein sequence ID" value="QL02p049011:mrna"/>
    <property type="gene ID" value="QL02p049011"/>
</dbReference>
<name>A0A7N2KWV8_QUELO</name>
<dbReference type="Pfam" id="PF14392">
    <property type="entry name" value="zf-CCHC_4"/>
    <property type="match status" value="1"/>
</dbReference>
<feature type="region of interest" description="Disordered" evidence="1">
    <location>
        <begin position="584"/>
        <end position="619"/>
    </location>
</feature>
<reference evidence="4" key="1">
    <citation type="journal article" date="2016" name="G3 (Bethesda)">
        <title>First Draft Assembly and Annotation of the Genome of a California Endemic Oak Quercus lobata Nee (Fagaceae).</title>
        <authorList>
            <person name="Sork V.L."/>
            <person name="Fitz-Gibbon S.T."/>
            <person name="Puiu D."/>
            <person name="Crepeau M."/>
            <person name="Gugger P.F."/>
            <person name="Sherman R."/>
            <person name="Stevens K."/>
            <person name="Langley C.H."/>
            <person name="Pellegrini M."/>
            <person name="Salzberg S.L."/>
        </authorList>
    </citation>
    <scope>NUCLEOTIDE SEQUENCE [LARGE SCALE GENOMIC DNA]</scope>
    <source>
        <strain evidence="4">cv. SW786</strain>
    </source>
</reference>
<feature type="region of interest" description="Disordered" evidence="1">
    <location>
        <begin position="327"/>
        <end position="382"/>
    </location>
</feature>
<accession>A0A7N2KWV8</accession>
<dbReference type="InParanoid" id="A0A7N2KWV8"/>
<protein>
    <recommendedName>
        <fullName evidence="2">Zinc knuckle CX2CX4HX4C domain-containing protein</fullName>
    </recommendedName>
</protein>
<dbReference type="InterPro" id="IPR040256">
    <property type="entry name" value="At4g02000-like"/>
</dbReference>
<evidence type="ECO:0000313" key="4">
    <source>
        <dbReference type="Proteomes" id="UP000594261"/>
    </source>
</evidence>
<keyword evidence="4" id="KW-1185">Reference proteome</keyword>
<dbReference type="Gramene" id="QL02p049011:mrna">
    <property type="protein sequence ID" value="QL02p049011:mrna"/>
    <property type="gene ID" value="QL02p049011"/>
</dbReference>
<organism evidence="3 4">
    <name type="scientific">Quercus lobata</name>
    <name type="common">Valley oak</name>
    <dbReference type="NCBI Taxonomy" id="97700"/>
    <lineage>
        <taxon>Eukaryota</taxon>
        <taxon>Viridiplantae</taxon>
        <taxon>Streptophyta</taxon>
        <taxon>Embryophyta</taxon>
        <taxon>Tracheophyta</taxon>
        <taxon>Spermatophyta</taxon>
        <taxon>Magnoliopsida</taxon>
        <taxon>eudicotyledons</taxon>
        <taxon>Gunneridae</taxon>
        <taxon>Pentapetalae</taxon>
        <taxon>rosids</taxon>
        <taxon>fabids</taxon>
        <taxon>Fagales</taxon>
        <taxon>Fagaceae</taxon>
        <taxon>Quercus</taxon>
    </lineage>
</organism>
<dbReference type="PANTHER" id="PTHR31286">
    <property type="entry name" value="GLYCINE-RICH CELL WALL STRUCTURAL PROTEIN 1.8-LIKE"/>
    <property type="match status" value="1"/>
</dbReference>
<feature type="region of interest" description="Disordered" evidence="1">
    <location>
        <begin position="404"/>
        <end position="432"/>
    </location>
</feature>
<dbReference type="AlphaFoldDB" id="A0A7N2KWV8"/>
<feature type="domain" description="Zinc knuckle CX2CX4HX4C" evidence="2">
    <location>
        <begin position="232"/>
        <end position="266"/>
    </location>
</feature>